<organism evidence="1 2">
    <name type="scientific">Botrytis tulipae</name>
    <dbReference type="NCBI Taxonomy" id="87230"/>
    <lineage>
        <taxon>Eukaryota</taxon>
        <taxon>Fungi</taxon>
        <taxon>Dikarya</taxon>
        <taxon>Ascomycota</taxon>
        <taxon>Pezizomycotina</taxon>
        <taxon>Leotiomycetes</taxon>
        <taxon>Helotiales</taxon>
        <taxon>Sclerotiniaceae</taxon>
        <taxon>Botrytis</taxon>
    </lineage>
</organism>
<reference evidence="1 2" key="1">
    <citation type="submission" date="2017-12" db="EMBL/GenBank/DDBJ databases">
        <title>Comparative genomics of Botrytis spp.</title>
        <authorList>
            <person name="Valero-Jimenez C.A."/>
            <person name="Tapia P."/>
            <person name="Veloso J."/>
            <person name="Silva-Moreno E."/>
            <person name="Staats M."/>
            <person name="Valdes J.H."/>
            <person name="Van Kan J.A.L."/>
        </authorList>
    </citation>
    <scope>NUCLEOTIDE SEQUENCE [LARGE SCALE GENOMIC DNA]</scope>
    <source>
        <strain evidence="1 2">Bt9001</strain>
    </source>
</reference>
<protein>
    <submittedName>
        <fullName evidence="1">Uncharacterized protein</fullName>
    </submittedName>
</protein>
<gene>
    <name evidence="1" type="ORF">BTUL_0010g00030</name>
</gene>
<proteinExistence type="predicted"/>
<dbReference type="AlphaFoldDB" id="A0A4Z1F167"/>
<accession>A0A4Z1F167</accession>
<sequence length="94" mass="10702">MLTGPVDYDYHSPTDFQVVGNSTLLAAGEHLVSRFRELRLEVVRSSEARVERWVVEMSRQDVQVLARGASEKGSNLVRSYERSSCIVKTHEIEH</sequence>
<evidence type="ECO:0000313" key="1">
    <source>
        <dbReference type="EMBL" id="TGO18334.1"/>
    </source>
</evidence>
<dbReference type="Proteomes" id="UP000297777">
    <property type="component" value="Unassembled WGS sequence"/>
</dbReference>
<comment type="caution">
    <text evidence="1">The sequence shown here is derived from an EMBL/GenBank/DDBJ whole genome shotgun (WGS) entry which is preliminary data.</text>
</comment>
<dbReference type="EMBL" id="PQXH01000010">
    <property type="protein sequence ID" value="TGO18334.1"/>
    <property type="molecule type" value="Genomic_DNA"/>
</dbReference>
<name>A0A4Z1F167_9HELO</name>
<keyword evidence="2" id="KW-1185">Reference proteome</keyword>
<evidence type="ECO:0000313" key="2">
    <source>
        <dbReference type="Proteomes" id="UP000297777"/>
    </source>
</evidence>